<protein>
    <recommendedName>
        <fullName evidence="4">Outer membrane protein assembly factor BamE</fullName>
    </recommendedName>
</protein>
<dbReference type="RefSeq" id="WP_077451321.1">
    <property type="nucleotide sequence ID" value="NZ_FUGE01000154.1"/>
</dbReference>
<dbReference type="EMBL" id="FUGE01000154">
    <property type="protein sequence ID" value="SJM72178.1"/>
    <property type="molecule type" value="Genomic_DNA"/>
</dbReference>
<accession>A0A1R4GVH0</accession>
<dbReference type="PANTHER" id="PTHR37482:SF1">
    <property type="entry name" value="OUTER MEMBRANE PROTEIN ASSEMBLY FACTOR BAME"/>
    <property type="match status" value="1"/>
</dbReference>
<reference evidence="7 8" key="1">
    <citation type="submission" date="2017-02" db="EMBL/GenBank/DDBJ databases">
        <authorList>
            <person name="Peterson S.W."/>
        </authorList>
    </citation>
    <scope>NUCLEOTIDE SEQUENCE [LARGE SCALE GENOMIC DNA]</scope>
    <source>
        <strain evidence="7">Psychrobacter_piechaudii</strain>
    </source>
</reference>
<comment type="similarity">
    <text evidence="4">Belongs to the BamE family.</text>
</comment>
<feature type="domain" description="Outer membrane protein assembly factor BamE" evidence="6">
    <location>
        <begin position="35"/>
        <end position="112"/>
    </location>
</feature>
<dbReference type="PROSITE" id="PS51257">
    <property type="entry name" value="PROKAR_LIPOPROTEIN"/>
    <property type="match status" value="1"/>
</dbReference>
<evidence type="ECO:0000256" key="2">
    <source>
        <dbReference type="ARBA" id="ARBA00023136"/>
    </source>
</evidence>
<evidence type="ECO:0000256" key="1">
    <source>
        <dbReference type="ARBA" id="ARBA00022729"/>
    </source>
</evidence>
<proteinExistence type="inferred from homology"/>
<evidence type="ECO:0000256" key="5">
    <source>
        <dbReference type="SAM" id="Phobius"/>
    </source>
</evidence>
<sequence>MNILKKLLYPIAITATLTLSACSIFGVYTIDLPQGTPITQAQAQQIQPGMSKNQVLYLLGSPAMRDTLAPNRWDYIYDYAPGTYGKREGKEVITNASQHLIIYFDESETVVNVEGIESLPASSK</sequence>
<evidence type="ECO:0000313" key="8">
    <source>
        <dbReference type="Proteomes" id="UP000188357"/>
    </source>
</evidence>
<comment type="subunit">
    <text evidence="4">Part of the Bam complex.</text>
</comment>
<dbReference type="InterPro" id="IPR026592">
    <property type="entry name" value="BamE"/>
</dbReference>
<keyword evidence="5" id="KW-1133">Transmembrane helix</keyword>
<dbReference type="Gene3D" id="3.30.1450.10">
    <property type="match status" value="1"/>
</dbReference>
<evidence type="ECO:0000256" key="3">
    <source>
        <dbReference type="ARBA" id="ARBA00023237"/>
    </source>
</evidence>
<keyword evidence="5" id="KW-0812">Transmembrane</keyword>
<evidence type="ECO:0000256" key="4">
    <source>
        <dbReference type="HAMAP-Rule" id="MF_00925"/>
    </source>
</evidence>
<evidence type="ECO:0000259" key="6">
    <source>
        <dbReference type="Pfam" id="PF04355"/>
    </source>
</evidence>
<dbReference type="AlphaFoldDB" id="A0A1R4GVH0"/>
<dbReference type="GO" id="GO:1990063">
    <property type="term" value="C:Bam protein complex"/>
    <property type="evidence" value="ECO:0007669"/>
    <property type="project" value="TreeGrafter"/>
</dbReference>
<organism evidence="7 8">
    <name type="scientific">Psychrobacter piechaudii</name>
    <dbReference type="NCBI Taxonomy" id="1945521"/>
    <lineage>
        <taxon>Bacteria</taxon>
        <taxon>Pseudomonadati</taxon>
        <taxon>Pseudomonadota</taxon>
        <taxon>Gammaproteobacteria</taxon>
        <taxon>Moraxellales</taxon>
        <taxon>Moraxellaceae</taxon>
        <taxon>Psychrobacter</taxon>
    </lineage>
</organism>
<keyword evidence="4" id="KW-0564">Palmitate</keyword>
<keyword evidence="2 4" id="KW-0472">Membrane</keyword>
<feature type="transmembrane region" description="Helical" evidence="5">
    <location>
        <begin position="7"/>
        <end position="30"/>
    </location>
</feature>
<dbReference type="Proteomes" id="UP000188357">
    <property type="component" value="Unassembled WGS sequence"/>
</dbReference>
<dbReference type="STRING" id="1945521.A1232T_01594"/>
<dbReference type="Pfam" id="PF04355">
    <property type="entry name" value="BamE"/>
    <property type="match status" value="1"/>
</dbReference>
<dbReference type="InterPro" id="IPR037873">
    <property type="entry name" value="BamE-like"/>
</dbReference>
<dbReference type="OrthoDB" id="9808250at2"/>
<dbReference type="GO" id="GO:0030674">
    <property type="term" value="F:protein-macromolecule adaptor activity"/>
    <property type="evidence" value="ECO:0007669"/>
    <property type="project" value="TreeGrafter"/>
</dbReference>
<name>A0A1R4GVH0_9GAMM</name>
<comment type="subcellular location">
    <subcellularLocation>
        <location evidence="4">Cell outer membrane</location>
        <topology evidence="4">Lipid-anchor</topology>
    </subcellularLocation>
</comment>
<keyword evidence="8" id="KW-1185">Reference proteome</keyword>
<dbReference type="InterPro" id="IPR007450">
    <property type="entry name" value="BamE_dom"/>
</dbReference>
<keyword evidence="1 4" id="KW-0732">Signal</keyword>
<dbReference type="GO" id="GO:0043165">
    <property type="term" value="P:Gram-negative-bacterium-type cell outer membrane assembly"/>
    <property type="evidence" value="ECO:0007669"/>
    <property type="project" value="UniProtKB-UniRule"/>
</dbReference>
<dbReference type="PANTHER" id="PTHR37482">
    <property type="entry name" value="OUTER MEMBRANE PROTEIN ASSEMBLY FACTOR BAME"/>
    <property type="match status" value="1"/>
</dbReference>
<keyword evidence="4" id="KW-0449">Lipoprotein</keyword>
<dbReference type="HAMAP" id="MF_00925">
    <property type="entry name" value="OM_assembly_BamE"/>
    <property type="match status" value="1"/>
</dbReference>
<comment type="function">
    <text evidence="4">Part of the outer membrane protein assembly complex, which is involved in assembly and insertion of beta-barrel proteins into the outer membrane.</text>
</comment>
<dbReference type="GO" id="GO:0051205">
    <property type="term" value="P:protein insertion into membrane"/>
    <property type="evidence" value="ECO:0007669"/>
    <property type="project" value="UniProtKB-UniRule"/>
</dbReference>
<evidence type="ECO:0000313" key="7">
    <source>
        <dbReference type="EMBL" id="SJM72178.1"/>
    </source>
</evidence>
<keyword evidence="3 4" id="KW-0998">Cell outer membrane</keyword>
<gene>
    <name evidence="4 7" type="primary">bamE</name>
    <name evidence="7" type="ORF">A1232T_01594</name>
</gene>